<dbReference type="AlphaFoldDB" id="A0A6B2HBP5"/>
<evidence type="ECO:0000256" key="5">
    <source>
        <dbReference type="RuleBase" id="RU004508"/>
    </source>
</evidence>
<organism evidence="6 7">
    <name type="scientific">Pontibacter fetidus</name>
    <dbReference type="NCBI Taxonomy" id="2700082"/>
    <lineage>
        <taxon>Bacteria</taxon>
        <taxon>Pseudomonadati</taxon>
        <taxon>Bacteroidota</taxon>
        <taxon>Cytophagia</taxon>
        <taxon>Cytophagales</taxon>
        <taxon>Hymenobacteraceae</taxon>
        <taxon>Pontibacter</taxon>
    </lineage>
</organism>
<evidence type="ECO:0000256" key="1">
    <source>
        <dbReference type="ARBA" id="ARBA00022898"/>
    </source>
</evidence>
<sequence>MQVPYVAFRDWPVGITQQVEQEVTRVLREQQFILGPDVQTFEDAFAKFLGAGFAIGVGSGFDALVLALKAVGVGPSDEVIIPANTFIATANAVAQLGATPVLAEPDKLTYNLTADTAAKLITTKTKAIVPVHLYGQTCQMDELMELCESYSLKLVEDAAQAHGATYKNQFAGTFGDAAAFSFYPTKNLGAVGDGGAVVTSNPELASFVSMYRNYGQQEKYHHQLVGINSRLDTLQAAVLRIKLKYLRQQNKERQRLANQYLKELQGIGDLMLPVTAEYCSHVYHIFNIRTSRRNELKNYLQQKGIQTAIHYPVPIHLQPAYSYLKYKKGSLTITEEVANTSLSLPLFPGLSKAEQEYIIQSVKAFFLNQDF</sequence>
<name>A0A6B2HBP5_9BACT</name>
<keyword evidence="1 4" id="KW-0663">Pyridoxal phosphate</keyword>
<protein>
    <submittedName>
        <fullName evidence="6">DegT/DnrJ/EryC1/StrS family aminotransferase</fullName>
    </submittedName>
</protein>
<dbReference type="PANTHER" id="PTHR30244:SF36">
    <property type="entry name" value="3-OXO-GLUCOSE-6-PHOSPHATE:GLUTAMATE AMINOTRANSFERASE"/>
    <property type="match status" value="1"/>
</dbReference>
<proteinExistence type="inferred from homology"/>
<accession>A0A6B2HBP5</accession>
<dbReference type="RefSeq" id="WP_162347143.1">
    <property type="nucleotide sequence ID" value="NZ_JAAEAA010000019.1"/>
</dbReference>
<feature type="active site" description="Proton acceptor" evidence="3">
    <location>
        <position position="186"/>
    </location>
</feature>
<dbReference type="Pfam" id="PF01041">
    <property type="entry name" value="DegT_DnrJ_EryC1"/>
    <property type="match status" value="1"/>
</dbReference>
<evidence type="ECO:0000256" key="2">
    <source>
        <dbReference type="ARBA" id="ARBA00037999"/>
    </source>
</evidence>
<keyword evidence="6" id="KW-0032">Aminotransferase</keyword>
<dbReference type="InterPro" id="IPR000653">
    <property type="entry name" value="DegT/StrS_aminotransferase"/>
</dbReference>
<comment type="similarity">
    <text evidence="2 5">Belongs to the DegT/DnrJ/EryC1 family.</text>
</comment>
<evidence type="ECO:0000256" key="4">
    <source>
        <dbReference type="PIRSR" id="PIRSR000390-2"/>
    </source>
</evidence>
<dbReference type="EMBL" id="JAAEAA010000019">
    <property type="protein sequence ID" value="NDK57084.1"/>
    <property type="molecule type" value="Genomic_DNA"/>
</dbReference>
<dbReference type="SUPFAM" id="SSF53383">
    <property type="entry name" value="PLP-dependent transferases"/>
    <property type="match status" value="1"/>
</dbReference>
<keyword evidence="7" id="KW-1185">Reference proteome</keyword>
<evidence type="ECO:0000313" key="6">
    <source>
        <dbReference type="EMBL" id="NDK57084.1"/>
    </source>
</evidence>
<gene>
    <name evidence="6" type="ORF">GWO68_14250</name>
</gene>
<dbReference type="PANTHER" id="PTHR30244">
    <property type="entry name" value="TRANSAMINASE"/>
    <property type="match status" value="1"/>
</dbReference>
<dbReference type="Gene3D" id="3.90.1150.10">
    <property type="entry name" value="Aspartate Aminotransferase, domain 1"/>
    <property type="match status" value="1"/>
</dbReference>
<reference evidence="6 7" key="1">
    <citation type="submission" date="2020-01" db="EMBL/GenBank/DDBJ databases">
        <authorList>
            <person name="Kim M.K."/>
        </authorList>
    </citation>
    <scope>NUCLEOTIDE SEQUENCE [LARGE SCALE GENOMIC DNA]</scope>
    <source>
        <strain evidence="6 7">BT213</strain>
    </source>
</reference>
<dbReference type="GO" id="GO:0000271">
    <property type="term" value="P:polysaccharide biosynthetic process"/>
    <property type="evidence" value="ECO:0007669"/>
    <property type="project" value="TreeGrafter"/>
</dbReference>
<dbReference type="CDD" id="cd00616">
    <property type="entry name" value="AHBA_syn"/>
    <property type="match status" value="1"/>
</dbReference>
<dbReference type="GO" id="GO:0030170">
    <property type="term" value="F:pyridoxal phosphate binding"/>
    <property type="evidence" value="ECO:0007669"/>
    <property type="project" value="TreeGrafter"/>
</dbReference>
<dbReference type="InterPro" id="IPR015422">
    <property type="entry name" value="PyrdxlP-dep_Trfase_small"/>
</dbReference>
<dbReference type="GO" id="GO:0008483">
    <property type="term" value="F:transaminase activity"/>
    <property type="evidence" value="ECO:0007669"/>
    <property type="project" value="UniProtKB-KW"/>
</dbReference>
<comment type="caution">
    <text evidence="6">The sequence shown here is derived from an EMBL/GenBank/DDBJ whole genome shotgun (WGS) entry which is preliminary data.</text>
</comment>
<feature type="modified residue" description="N6-(pyridoxal phosphate)lysine" evidence="4">
    <location>
        <position position="186"/>
    </location>
</feature>
<dbReference type="Gene3D" id="3.40.640.10">
    <property type="entry name" value="Type I PLP-dependent aspartate aminotransferase-like (Major domain)"/>
    <property type="match status" value="1"/>
</dbReference>
<evidence type="ECO:0000256" key="3">
    <source>
        <dbReference type="PIRSR" id="PIRSR000390-1"/>
    </source>
</evidence>
<dbReference type="InterPro" id="IPR015421">
    <property type="entry name" value="PyrdxlP-dep_Trfase_major"/>
</dbReference>
<dbReference type="Proteomes" id="UP000478546">
    <property type="component" value="Unassembled WGS sequence"/>
</dbReference>
<keyword evidence="6" id="KW-0808">Transferase</keyword>
<dbReference type="PIRSF" id="PIRSF000390">
    <property type="entry name" value="PLP_StrS"/>
    <property type="match status" value="1"/>
</dbReference>
<evidence type="ECO:0000313" key="7">
    <source>
        <dbReference type="Proteomes" id="UP000478546"/>
    </source>
</evidence>
<dbReference type="InterPro" id="IPR015424">
    <property type="entry name" value="PyrdxlP-dep_Trfase"/>
</dbReference>